<dbReference type="VEuPathDB" id="TriTrypDB:BSAL_14050"/>
<dbReference type="AlphaFoldDB" id="A0A0S4JFH0"/>
<gene>
    <name evidence="2" type="ORF">BSAL_14050</name>
</gene>
<feature type="region of interest" description="Disordered" evidence="1">
    <location>
        <begin position="386"/>
        <end position="415"/>
    </location>
</feature>
<name>A0A0S4JFH0_BODSA</name>
<proteinExistence type="predicted"/>
<accession>A0A0S4JFH0</accession>
<feature type="compositionally biased region" description="Polar residues" evidence="1">
    <location>
        <begin position="353"/>
        <end position="365"/>
    </location>
</feature>
<feature type="region of interest" description="Disordered" evidence="1">
    <location>
        <begin position="346"/>
        <end position="365"/>
    </location>
</feature>
<evidence type="ECO:0000313" key="3">
    <source>
        <dbReference type="Proteomes" id="UP000051952"/>
    </source>
</evidence>
<dbReference type="EMBL" id="CYKH01001621">
    <property type="protein sequence ID" value="CUG88182.1"/>
    <property type="molecule type" value="Genomic_DNA"/>
</dbReference>
<evidence type="ECO:0008006" key="4">
    <source>
        <dbReference type="Google" id="ProtNLM"/>
    </source>
</evidence>
<dbReference type="Proteomes" id="UP000051952">
    <property type="component" value="Unassembled WGS sequence"/>
</dbReference>
<organism evidence="2 3">
    <name type="scientific">Bodo saltans</name>
    <name type="common">Flagellated protozoan</name>
    <dbReference type="NCBI Taxonomy" id="75058"/>
    <lineage>
        <taxon>Eukaryota</taxon>
        <taxon>Discoba</taxon>
        <taxon>Euglenozoa</taxon>
        <taxon>Kinetoplastea</taxon>
        <taxon>Metakinetoplastina</taxon>
        <taxon>Eubodonida</taxon>
        <taxon>Bodonidae</taxon>
        <taxon>Bodo</taxon>
    </lineage>
</organism>
<feature type="region of interest" description="Disordered" evidence="1">
    <location>
        <begin position="11"/>
        <end position="34"/>
    </location>
</feature>
<protein>
    <recommendedName>
        <fullName evidence="4">FYVE-type domain-containing protein</fullName>
    </recommendedName>
</protein>
<feature type="region of interest" description="Disordered" evidence="1">
    <location>
        <begin position="211"/>
        <end position="238"/>
    </location>
</feature>
<evidence type="ECO:0000256" key="1">
    <source>
        <dbReference type="SAM" id="MobiDB-lite"/>
    </source>
</evidence>
<feature type="compositionally biased region" description="Low complexity" evidence="1">
    <location>
        <begin position="24"/>
        <end position="34"/>
    </location>
</feature>
<evidence type="ECO:0000313" key="2">
    <source>
        <dbReference type="EMBL" id="CUG88182.1"/>
    </source>
</evidence>
<reference evidence="3" key="1">
    <citation type="submission" date="2015-09" db="EMBL/GenBank/DDBJ databases">
        <authorList>
            <consortium name="Pathogen Informatics"/>
        </authorList>
    </citation>
    <scope>NUCLEOTIDE SEQUENCE [LARGE SCALE GENOMIC DNA]</scope>
    <source>
        <strain evidence="3">Lake Konstanz</strain>
    </source>
</reference>
<keyword evidence="3" id="KW-1185">Reference proteome</keyword>
<sequence length="489" mass="52281">MGIPLSLECHPSSSSGEQHHRQDPVPSTSHHHTTAPTSFVGTLLHAHRCHVCGDVKVPRPFQTSCGTKTQRTCRQCNRQVCVDCYKSVTTTEKQRGILCVSGASKFVCAVCSSTAPTTSIATVPRRVVTIRSLMTLVPHNDTGTNNSKSVWALICSYAFESSQAHRQRGGRHLFRAWGRSWASSTPMLLECTTNAAATLPVTLSARQHPKTAALIRSPPPPSRTHELKSRAVGVSDTTPTPRKRVEVVLADDATSSDDDVVDERGSPVARIPDFSAALEETSGSIFCALNVNTPSSITSNIKSHHLNSGAKCTTTTPQQRTTVVIGSSGHQRVSAVSQSPFAVKGSARRPATHPNNAQCCSSTSPLPRSSAVLSARKDFLAVVPSTPRTVGLSPRPHDPSSTPSYLRPTEGSHRRASIACPSMSPLVSTRRSTIIPSTPRPANHSNAAAQPTHLAAFGRTDTSTVSPLVFRAPRPRSTNDENVAQTLFA</sequence>